<dbReference type="GO" id="GO:0008654">
    <property type="term" value="P:phospholipid biosynthetic process"/>
    <property type="evidence" value="ECO:0007669"/>
    <property type="project" value="UniProtKB-UniRule"/>
</dbReference>
<keyword evidence="5 10" id="KW-1133">Transmembrane helix</keyword>
<dbReference type="Pfam" id="PF02660">
    <property type="entry name" value="G3P_acyltransf"/>
    <property type="match status" value="1"/>
</dbReference>
<dbReference type="RefSeq" id="WP_424586942.1">
    <property type="nucleotide sequence ID" value="NZ_JBNARP010000024.1"/>
</dbReference>
<reference evidence="11 12" key="1">
    <citation type="submission" date="2018-01" db="EMBL/GenBank/DDBJ databases">
        <title>Metagenomic assembled genomes from two thermal pools in the Uzon Caldera, Kamchatka, Russia.</title>
        <authorList>
            <person name="Wilkins L."/>
            <person name="Ettinger C."/>
        </authorList>
    </citation>
    <scope>NUCLEOTIDE SEQUENCE [LARGE SCALE GENOMIC DNA]</scope>
    <source>
        <strain evidence="11">ZAV-07</strain>
    </source>
</reference>
<evidence type="ECO:0000256" key="4">
    <source>
        <dbReference type="ARBA" id="ARBA00022692"/>
    </source>
</evidence>
<dbReference type="PANTHER" id="PTHR30309:SF0">
    <property type="entry name" value="GLYCEROL-3-PHOSPHATE ACYLTRANSFERASE-RELATED"/>
    <property type="match status" value="1"/>
</dbReference>
<comment type="similarity">
    <text evidence="10">Belongs to the PlsY family.</text>
</comment>
<keyword evidence="4 10" id="KW-0812">Transmembrane</keyword>
<dbReference type="InterPro" id="IPR003811">
    <property type="entry name" value="G3P_acylTferase_PlsY"/>
</dbReference>
<keyword evidence="3 10" id="KW-0808">Transferase</keyword>
<keyword evidence="6 10" id="KW-0443">Lipid metabolism</keyword>
<feature type="transmembrane region" description="Helical" evidence="10">
    <location>
        <begin position="79"/>
        <end position="98"/>
    </location>
</feature>
<dbReference type="EMBL" id="PNIL01000024">
    <property type="protein sequence ID" value="PMP68248.1"/>
    <property type="molecule type" value="Genomic_DNA"/>
</dbReference>
<evidence type="ECO:0000256" key="5">
    <source>
        <dbReference type="ARBA" id="ARBA00022989"/>
    </source>
</evidence>
<evidence type="ECO:0000256" key="3">
    <source>
        <dbReference type="ARBA" id="ARBA00022679"/>
    </source>
</evidence>
<proteinExistence type="inferred from homology"/>
<keyword evidence="9 10" id="KW-1208">Phospholipid metabolism</keyword>
<evidence type="ECO:0000256" key="10">
    <source>
        <dbReference type="HAMAP-Rule" id="MF_01043"/>
    </source>
</evidence>
<dbReference type="GO" id="GO:0005886">
    <property type="term" value="C:plasma membrane"/>
    <property type="evidence" value="ECO:0007669"/>
    <property type="project" value="UniProtKB-SubCell"/>
</dbReference>
<evidence type="ECO:0000256" key="2">
    <source>
        <dbReference type="ARBA" id="ARBA00022516"/>
    </source>
</evidence>
<keyword evidence="8 10" id="KW-0594">Phospholipid biosynthesis</keyword>
<gene>
    <name evidence="10" type="primary">plsY</name>
    <name evidence="11" type="ORF">C0189_01555</name>
</gene>
<evidence type="ECO:0000256" key="6">
    <source>
        <dbReference type="ARBA" id="ARBA00023098"/>
    </source>
</evidence>
<feature type="transmembrane region" description="Helical" evidence="10">
    <location>
        <begin position="118"/>
        <end position="141"/>
    </location>
</feature>
<dbReference type="EC" id="2.3.1.275" evidence="10"/>
<accession>A0A2J6WFA8</accession>
<evidence type="ECO:0000256" key="8">
    <source>
        <dbReference type="ARBA" id="ARBA00023209"/>
    </source>
</evidence>
<dbReference type="AlphaFoldDB" id="A0A2J6WFA8"/>
<evidence type="ECO:0000256" key="9">
    <source>
        <dbReference type="ARBA" id="ARBA00023264"/>
    </source>
</evidence>
<comment type="function">
    <text evidence="10">Catalyzes the transfer of an acyl group from acyl-phosphate (acyl-PO(4)) to glycerol-3-phosphate (G3P) to form lysophosphatidic acid (LPA). This enzyme utilizes acyl-phosphate as fatty acyl donor, but not acyl-CoA or acyl-ACP.</text>
</comment>
<comment type="caution">
    <text evidence="11">The sequence shown here is derived from an EMBL/GenBank/DDBJ whole genome shotgun (WGS) entry which is preliminary data.</text>
</comment>
<evidence type="ECO:0000313" key="12">
    <source>
        <dbReference type="Proteomes" id="UP000237040"/>
    </source>
</evidence>
<feature type="transmembrane region" description="Helical" evidence="10">
    <location>
        <begin position="53"/>
        <end position="72"/>
    </location>
</feature>
<keyword evidence="11" id="KW-0012">Acyltransferase</keyword>
<keyword evidence="7 10" id="KW-0472">Membrane</keyword>
<comment type="catalytic activity">
    <reaction evidence="10">
        <text>an acyl phosphate + sn-glycerol 3-phosphate = a 1-acyl-sn-glycero-3-phosphate + phosphate</text>
        <dbReference type="Rhea" id="RHEA:34075"/>
        <dbReference type="ChEBI" id="CHEBI:43474"/>
        <dbReference type="ChEBI" id="CHEBI:57597"/>
        <dbReference type="ChEBI" id="CHEBI:57970"/>
        <dbReference type="ChEBI" id="CHEBI:59918"/>
        <dbReference type="EC" id="2.3.1.275"/>
    </reaction>
</comment>
<name>A0A2J6WFA8_9BACT</name>
<evidence type="ECO:0000313" key="11">
    <source>
        <dbReference type="EMBL" id="PMP68248.1"/>
    </source>
</evidence>
<dbReference type="PANTHER" id="PTHR30309">
    <property type="entry name" value="INNER MEMBRANE PROTEIN YGIH"/>
    <property type="match status" value="1"/>
</dbReference>
<evidence type="ECO:0000256" key="7">
    <source>
        <dbReference type="ARBA" id="ARBA00023136"/>
    </source>
</evidence>
<protein>
    <recommendedName>
        <fullName evidence="10">Glycerol-3-phosphate acyltransferase</fullName>
    </recommendedName>
    <alternativeName>
        <fullName evidence="10">Acyl-PO4 G3P acyltransferase</fullName>
    </alternativeName>
    <alternativeName>
        <fullName evidence="10">Acyl-phosphate--glycerol-3-phosphate acyltransferase</fullName>
    </alternativeName>
    <alternativeName>
        <fullName evidence="10">G3P acyltransferase</fullName>
        <shortName evidence="10">GPAT</shortName>
        <ecNumber evidence="10">2.3.1.275</ecNumber>
    </alternativeName>
    <alternativeName>
        <fullName evidence="10">Lysophosphatidic acid synthase</fullName>
        <shortName evidence="10">LPA synthase</shortName>
    </alternativeName>
</protein>
<dbReference type="GO" id="GO:0043772">
    <property type="term" value="F:acyl-phosphate glycerol-3-phosphate acyltransferase activity"/>
    <property type="evidence" value="ECO:0007669"/>
    <property type="project" value="UniProtKB-UniRule"/>
</dbReference>
<dbReference type="UniPathway" id="UPA00085"/>
<sequence>MKILLSFIVAYILGSFPSAYVITKLKMGVDIREIGTKNMGTGNVFHHVGKIEGLLVLLLDVLKGSLAIIIAIYGFKLPYYIATISGMFAVLGHVFPVFLNFKGGRGAATTLGVHLTIIFSYLELKGLFVFIPILIIYLILIAMTKSQVISLFFLFPVYPFLLFAVTMDFKLFLVNIVFTIMVELFGFPNFKREFNNFITLKRGSS</sequence>
<feature type="transmembrane region" description="Helical" evidence="10">
    <location>
        <begin position="171"/>
        <end position="190"/>
    </location>
</feature>
<dbReference type="SMART" id="SM01207">
    <property type="entry name" value="G3P_acyltransf"/>
    <property type="match status" value="1"/>
</dbReference>
<comment type="subunit">
    <text evidence="10">Probably interacts with PlsX.</text>
</comment>
<keyword evidence="2 10" id="KW-0444">Lipid biosynthesis</keyword>
<evidence type="ECO:0000256" key="1">
    <source>
        <dbReference type="ARBA" id="ARBA00022475"/>
    </source>
</evidence>
<dbReference type="HAMAP" id="MF_01043">
    <property type="entry name" value="PlsY"/>
    <property type="match status" value="1"/>
</dbReference>
<comment type="pathway">
    <text evidence="10">Lipid metabolism; phospholipid metabolism.</text>
</comment>
<organism evidence="11 12">
    <name type="scientific">Caldisericum exile</name>
    <dbReference type="NCBI Taxonomy" id="693075"/>
    <lineage>
        <taxon>Bacteria</taxon>
        <taxon>Pseudomonadati</taxon>
        <taxon>Caldisericota/Cryosericota group</taxon>
        <taxon>Caldisericota</taxon>
        <taxon>Caldisericia</taxon>
        <taxon>Caldisericales</taxon>
        <taxon>Caldisericaceae</taxon>
        <taxon>Caldisericum</taxon>
    </lineage>
</organism>
<keyword evidence="1 10" id="KW-1003">Cell membrane</keyword>
<dbReference type="Proteomes" id="UP000237040">
    <property type="component" value="Unassembled WGS sequence"/>
</dbReference>
<comment type="subcellular location">
    <subcellularLocation>
        <location evidence="10">Cell membrane</location>
        <topology evidence="10">Multi-pass membrane protein</topology>
    </subcellularLocation>
</comment>
<feature type="transmembrane region" description="Helical" evidence="10">
    <location>
        <begin position="148"/>
        <end position="165"/>
    </location>
</feature>